<dbReference type="GO" id="GO:0000287">
    <property type="term" value="F:magnesium ion binding"/>
    <property type="evidence" value="ECO:0007669"/>
    <property type="project" value="InterPro"/>
</dbReference>
<keyword evidence="3" id="KW-1185">Reference proteome</keyword>
<dbReference type="EMBL" id="AYRZ02000182">
    <property type="protein sequence ID" value="PHT61306.1"/>
    <property type="molecule type" value="Genomic_DNA"/>
</dbReference>
<evidence type="ECO:0000259" key="1">
    <source>
        <dbReference type="Pfam" id="PF03936"/>
    </source>
</evidence>
<name>A0A2G2XUV7_CAPAN</name>
<dbReference type="Gene3D" id="1.10.600.10">
    <property type="entry name" value="Farnesyl Diphosphate Synthase"/>
    <property type="match status" value="1"/>
</dbReference>
<evidence type="ECO:0000313" key="2">
    <source>
        <dbReference type="EMBL" id="PHT61306.1"/>
    </source>
</evidence>
<accession>A0A2G2XUV7</accession>
<sequence>MENAIVSSGYMMAATTCLIGMKKFISRETFEWLRNEPLIVRASSLISRAMDHIVGHEVELGMNDFIGSTTTSIESLQLHGVVFVVLLADIVGGVGICVFGGGVGGLGVGIGGIGGGIGCGVGGSAVATGGRFVERY</sequence>
<protein>
    <recommendedName>
        <fullName evidence="1">Terpene synthase metal-binding domain-containing protein</fullName>
    </recommendedName>
</protein>
<dbReference type="Proteomes" id="UP000222542">
    <property type="component" value="Unassembled WGS sequence"/>
</dbReference>
<dbReference type="AlphaFoldDB" id="A0A2G2XUV7"/>
<dbReference type="InterPro" id="IPR005630">
    <property type="entry name" value="Terpene_synthase_metal-bd"/>
</dbReference>
<proteinExistence type="predicted"/>
<dbReference type="InterPro" id="IPR008949">
    <property type="entry name" value="Isoprenoid_synthase_dom_sf"/>
</dbReference>
<organism evidence="2 3">
    <name type="scientific">Capsicum annuum</name>
    <name type="common">Capsicum pepper</name>
    <dbReference type="NCBI Taxonomy" id="4072"/>
    <lineage>
        <taxon>Eukaryota</taxon>
        <taxon>Viridiplantae</taxon>
        <taxon>Streptophyta</taxon>
        <taxon>Embryophyta</taxon>
        <taxon>Tracheophyta</taxon>
        <taxon>Spermatophyta</taxon>
        <taxon>Magnoliopsida</taxon>
        <taxon>eudicotyledons</taxon>
        <taxon>Gunneridae</taxon>
        <taxon>Pentapetalae</taxon>
        <taxon>asterids</taxon>
        <taxon>lamiids</taxon>
        <taxon>Solanales</taxon>
        <taxon>Solanaceae</taxon>
        <taxon>Solanoideae</taxon>
        <taxon>Capsiceae</taxon>
        <taxon>Capsicum</taxon>
    </lineage>
</organism>
<gene>
    <name evidence="2" type="ORF">T459_34840</name>
</gene>
<comment type="caution">
    <text evidence="2">The sequence shown here is derived from an EMBL/GenBank/DDBJ whole genome shotgun (WGS) entry which is preliminary data.</text>
</comment>
<evidence type="ECO:0000313" key="3">
    <source>
        <dbReference type="Proteomes" id="UP000222542"/>
    </source>
</evidence>
<reference evidence="2 3" key="2">
    <citation type="journal article" date="2017" name="Genome Biol.">
        <title>New reference genome sequences of hot pepper reveal the massive evolution of plant disease-resistance genes by retroduplication.</title>
        <authorList>
            <person name="Kim S."/>
            <person name="Park J."/>
            <person name="Yeom S.I."/>
            <person name="Kim Y.M."/>
            <person name="Seo E."/>
            <person name="Kim K.T."/>
            <person name="Kim M.S."/>
            <person name="Lee J.M."/>
            <person name="Cheong K."/>
            <person name="Shin H.S."/>
            <person name="Kim S.B."/>
            <person name="Han K."/>
            <person name="Lee J."/>
            <person name="Park M."/>
            <person name="Lee H.A."/>
            <person name="Lee H.Y."/>
            <person name="Lee Y."/>
            <person name="Oh S."/>
            <person name="Lee J.H."/>
            <person name="Choi E."/>
            <person name="Choi E."/>
            <person name="Lee S.E."/>
            <person name="Jeon J."/>
            <person name="Kim H."/>
            <person name="Choi G."/>
            <person name="Song H."/>
            <person name="Lee J."/>
            <person name="Lee S.C."/>
            <person name="Kwon J.K."/>
            <person name="Lee H.Y."/>
            <person name="Koo N."/>
            <person name="Hong Y."/>
            <person name="Kim R.W."/>
            <person name="Kang W.H."/>
            <person name="Huh J.H."/>
            <person name="Kang B.C."/>
            <person name="Yang T.J."/>
            <person name="Lee Y.H."/>
            <person name="Bennetzen J.L."/>
            <person name="Choi D."/>
        </authorList>
    </citation>
    <scope>NUCLEOTIDE SEQUENCE [LARGE SCALE GENOMIC DNA]</scope>
    <source>
        <strain evidence="3">cv. CM334</strain>
    </source>
</reference>
<reference evidence="2 3" key="1">
    <citation type="journal article" date="2014" name="Nat. Genet.">
        <title>Genome sequence of the hot pepper provides insights into the evolution of pungency in Capsicum species.</title>
        <authorList>
            <person name="Kim S."/>
            <person name="Park M."/>
            <person name="Yeom S.I."/>
            <person name="Kim Y.M."/>
            <person name="Lee J.M."/>
            <person name="Lee H.A."/>
            <person name="Seo E."/>
            <person name="Choi J."/>
            <person name="Cheong K."/>
            <person name="Kim K.T."/>
            <person name="Jung K."/>
            <person name="Lee G.W."/>
            <person name="Oh S.K."/>
            <person name="Bae C."/>
            <person name="Kim S.B."/>
            <person name="Lee H.Y."/>
            <person name="Kim S.Y."/>
            <person name="Kim M.S."/>
            <person name="Kang B.C."/>
            <person name="Jo Y.D."/>
            <person name="Yang H.B."/>
            <person name="Jeong H.J."/>
            <person name="Kang W.H."/>
            <person name="Kwon J.K."/>
            <person name="Shin C."/>
            <person name="Lim J.Y."/>
            <person name="Park J.H."/>
            <person name="Huh J.H."/>
            <person name="Kim J.S."/>
            <person name="Kim B.D."/>
            <person name="Cohen O."/>
            <person name="Paran I."/>
            <person name="Suh M.C."/>
            <person name="Lee S.B."/>
            <person name="Kim Y.K."/>
            <person name="Shin Y."/>
            <person name="Noh S.J."/>
            <person name="Park J."/>
            <person name="Seo Y.S."/>
            <person name="Kwon S.Y."/>
            <person name="Kim H.A."/>
            <person name="Park J.M."/>
            <person name="Kim H.J."/>
            <person name="Choi S.B."/>
            <person name="Bosland P.W."/>
            <person name="Reeves G."/>
            <person name="Jo S.H."/>
            <person name="Lee B.W."/>
            <person name="Cho H.T."/>
            <person name="Choi H.S."/>
            <person name="Lee M.S."/>
            <person name="Yu Y."/>
            <person name="Do Choi Y."/>
            <person name="Park B.S."/>
            <person name="van Deynze A."/>
            <person name="Ashrafi H."/>
            <person name="Hill T."/>
            <person name="Kim W.T."/>
            <person name="Pai H.S."/>
            <person name="Ahn H.K."/>
            <person name="Yeam I."/>
            <person name="Giovannoni J.J."/>
            <person name="Rose J.K."/>
            <person name="Sorensen I."/>
            <person name="Lee S.J."/>
            <person name="Kim R.W."/>
            <person name="Choi I.Y."/>
            <person name="Choi B.S."/>
            <person name="Lim J.S."/>
            <person name="Lee Y.H."/>
            <person name="Choi D."/>
        </authorList>
    </citation>
    <scope>NUCLEOTIDE SEQUENCE [LARGE SCALE GENOMIC DNA]</scope>
    <source>
        <strain evidence="3">cv. CM334</strain>
    </source>
</reference>
<dbReference type="Pfam" id="PF03936">
    <property type="entry name" value="Terpene_synth_C"/>
    <property type="match status" value="1"/>
</dbReference>
<dbReference type="Gramene" id="PHT61306">
    <property type="protein sequence ID" value="PHT61306"/>
    <property type="gene ID" value="T459_34840"/>
</dbReference>
<feature type="domain" description="Terpene synthase metal-binding" evidence="1">
    <location>
        <begin position="1"/>
        <end position="64"/>
    </location>
</feature>
<dbReference type="GO" id="GO:0010333">
    <property type="term" value="F:terpene synthase activity"/>
    <property type="evidence" value="ECO:0007669"/>
    <property type="project" value="InterPro"/>
</dbReference>
<dbReference type="SUPFAM" id="SSF48576">
    <property type="entry name" value="Terpenoid synthases"/>
    <property type="match status" value="1"/>
</dbReference>